<evidence type="ECO:0000313" key="2">
    <source>
        <dbReference type="Proteomes" id="UP000825729"/>
    </source>
</evidence>
<organism evidence="1 2">
    <name type="scientific">Aristolochia fimbriata</name>
    <name type="common">White veined hardy Dutchman's pipe vine</name>
    <dbReference type="NCBI Taxonomy" id="158543"/>
    <lineage>
        <taxon>Eukaryota</taxon>
        <taxon>Viridiplantae</taxon>
        <taxon>Streptophyta</taxon>
        <taxon>Embryophyta</taxon>
        <taxon>Tracheophyta</taxon>
        <taxon>Spermatophyta</taxon>
        <taxon>Magnoliopsida</taxon>
        <taxon>Magnoliidae</taxon>
        <taxon>Piperales</taxon>
        <taxon>Aristolochiaceae</taxon>
        <taxon>Aristolochia</taxon>
    </lineage>
</organism>
<comment type="caution">
    <text evidence="1">The sequence shown here is derived from an EMBL/GenBank/DDBJ whole genome shotgun (WGS) entry which is preliminary data.</text>
</comment>
<protein>
    <submittedName>
        <fullName evidence="1">Uncharacterized protein</fullName>
    </submittedName>
</protein>
<evidence type="ECO:0000313" key="1">
    <source>
        <dbReference type="EMBL" id="KAG9441576.1"/>
    </source>
</evidence>
<dbReference type="EMBL" id="JAINDJ010000007">
    <property type="protein sequence ID" value="KAG9441576.1"/>
    <property type="molecule type" value="Genomic_DNA"/>
</dbReference>
<dbReference type="Proteomes" id="UP000825729">
    <property type="component" value="Unassembled WGS sequence"/>
</dbReference>
<accession>A0AAV7DZI9</accession>
<sequence length="72" mass="7990">MVVTGDVHAFTGLPSEVRIPKTRKDSEGPFSGWHQLRRETDITADIFDIFARSSLPGRPNRSPVITSGNNPR</sequence>
<name>A0AAV7DZI9_ARIFI</name>
<reference evidence="1 2" key="1">
    <citation type="submission" date="2021-07" db="EMBL/GenBank/DDBJ databases">
        <title>The Aristolochia fimbriata genome: insights into angiosperm evolution, floral development and chemical biosynthesis.</title>
        <authorList>
            <person name="Jiao Y."/>
        </authorList>
    </citation>
    <scope>NUCLEOTIDE SEQUENCE [LARGE SCALE GENOMIC DNA]</scope>
    <source>
        <strain evidence="1">IBCAS-2021</strain>
        <tissue evidence="1">Leaf</tissue>
    </source>
</reference>
<proteinExistence type="predicted"/>
<keyword evidence="2" id="KW-1185">Reference proteome</keyword>
<gene>
    <name evidence="1" type="ORF">H6P81_017430</name>
</gene>
<dbReference type="AlphaFoldDB" id="A0AAV7DZI9"/>